<dbReference type="InParanoid" id="O67592"/>
<dbReference type="GO" id="GO:0008745">
    <property type="term" value="F:N-acetylmuramoyl-L-alanine amidase activity"/>
    <property type="evidence" value="ECO:0000318"/>
    <property type="project" value="GO_Central"/>
</dbReference>
<dbReference type="EnsemblBacteria" id="AAC07545">
    <property type="protein sequence ID" value="AAC07545"/>
    <property type="gene ID" value="aq_1681"/>
</dbReference>
<dbReference type="GO" id="GO:0009253">
    <property type="term" value="P:peptidoglycan catabolic process"/>
    <property type="evidence" value="ECO:0007669"/>
    <property type="project" value="InterPro"/>
</dbReference>
<accession>O67592</accession>
<keyword evidence="3" id="KW-0378">Hydrolase</keyword>
<reference evidence="5 6" key="1">
    <citation type="journal article" date="1998" name="Nature">
        <title>The complete genome of the hyperthermophilic bacterium Aquifex aeolicus.</title>
        <authorList>
            <person name="Deckert G."/>
            <person name="Warren P.V."/>
            <person name="Gaasterland T."/>
            <person name="Young W.G."/>
            <person name="Lenox A.L."/>
            <person name="Graham D.E."/>
            <person name="Overbeek R."/>
            <person name="Snead M.A."/>
            <person name="Keller M."/>
            <person name="Aujay M."/>
            <person name="Huber R."/>
            <person name="Feldman R.A."/>
            <person name="Short J.M."/>
            <person name="Olson G.J."/>
            <person name="Swanson R.V."/>
        </authorList>
    </citation>
    <scope>NUCLEOTIDE SEQUENCE [LARGE SCALE GENOMIC DNA]</scope>
    <source>
        <strain evidence="5 6">VF5</strain>
    </source>
</reference>
<name>O67592_AQUAE</name>
<dbReference type="PIR" id="G70445">
    <property type="entry name" value="G70445"/>
</dbReference>
<dbReference type="GO" id="GO:0043093">
    <property type="term" value="P:FtsZ-dependent cytokinesis"/>
    <property type="evidence" value="ECO:0000318"/>
    <property type="project" value="GO_Central"/>
</dbReference>
<dbReference type="OrthoDB" id="9806267at2"/>
<evidence type="ECO:0000256" key="3">
    <source>
        <dbReference type="ARBA" id="ARBA00022801"/>
    </source>
</evidence>
<dbReference type="FunCoup" id="O67592">
    <property type="interactions" value="175"/>
</dbReference>
<dbReference type="Gene3D" id="3.40.630.40">
    <property type="entry name" value="Zn-dependent exopeptidases"/>
    <property type="match status" value="1"/>
</dbReference>
<dbReference type="Pfam" id="PF01520">
    <property type="entry name" value="Amidase_3"/>
    <property type="match status" value="1"/>
</dbReference>
<dbReference type="InterPro" id="IPR021731">
    <property type="entry name" value="AMIN_dom"/>
</dbReference>
<dbReference type="SUPFAM" id="SSF53187">
    <property type="entry name" value="Zn-dependent exopeptidases"/>
    <property type="match status" value="1"/>
</dbReference>
<protein>
    <recommendedName>
        <fullName evidence="2">N-acetylmuramoyl-L-alanine amidase</fullName>
        <ecNumber evidence="2">3.5.1.28</ecNumber>
    </recommendedName>
</protein>
<sequence length="359" mass="41938">MLLRSSTSFKVLLFLLFVSFTFPLNLVKIRHGIHKDKVRVVFDLSKETKYRIFVLKRPYRIVIDLLGKDVRIKRVRLPKGISYKLGKHPWGRRVVLKPEKQYSVRAFTLKNPDRLVVDLIKEKRIRVKPRKFTVVVDAGHGGKDPGAIGWRGIKEKWVNFQIAKYLAYYLKRDGRFRVIMTRKGDYFVPLEKRAQIAIRNRAHLFVSIHADAAPKRRPYARGTQIFALSYRGAKQKKSKLLSDLSYAGQIIRGGDPRNRQLRLIISDLAFRVTLEDSVDFAKILAREIKRTMRRSVRFKGIKRANFAVLKTPGIPSVLIEAGFITNPYEARKLRSRHFQKKFAYAIYRAILKYFNLPER</sequence>
<dbReference type="GO" id="GO:0030288">
    <property type="term" value="C:outer membrane-bounded periplasmic space"/>
    <property type="evidence" value="ECO:0000318"/>
    <property type="project" value="GO_Central"/>
</dbReference>
<proteinExistence type="predicted"/>
<dbReference type="Gene3D" id="2.60.40.3500">
    <property type="match status" value="1"/>
</dbReference>
<keyword evidence="6" id="KW-1185">Reference proteome</keyword>
<evidence type="ECO:0000256" key="1">
    <source>
        <dbReference type="ARBA" id="ARBA00001561"/>
    </source>
</evidence>
<comment type="catalytic activity">
    <reaction evidence="1">
        <text>Hydrolyzes the link between N-acetylmuramoyl residues and L-amino acid residues in certain cell-wall glycopeptides.</text>
        <dbReference type="EC" id="3.5.1.28"/>
    </reaction>
</comment>
<dbReference type="KEGG" id="aae:aq_1681"/>
<dbReference type="AlphaFoldDB" id="O67592"/>
<dbReference type="STRING" id="224324.aq_1681"/>
<feature type="domain" description="MurNAc-LAA" evidence="4">
    <location>
        <begin position="194"/>
        <end position="351"/>
    </location>
</feature>
<dbReference type="PANTHER" id="PTHR30404">
    <property type="entry name" value="N-ACETYLMURAMOYL-L-ALANINE AMIDASE"/>
    <property type="match status" value="1"/>
</dbReference>
<dbReference type="Proteomes" id="UP000000798">
    <property type="component" value="Chromosome"/>
</dbReference>
<dbReference type="Pfam" id="PF11741">
    <property type="entry name" value="AMIN"/>
    <property type="match status" value="1"/>
</dbReference>
<dbReference type="EC" id="3.5.1.28" evidence="2"/>
<dbReference type="PANTHER" id="PTHR30404:SF0">
    <property type="entry name" value="N-ACETYLMURAMOYL-L-ALANINE AMIDASE AMIC"/>
    <property type="match status" value="1"/>
</dbReference>
<dbReference type="RefSeq" id="WP_010881095.1">
    <property type="nucleotide sequence ID" value="NC_000918.1"/>
</dbReference>
<dbReference type="CDD" id="cd02696">
    <property type="entry name" value="MurNAc-LAA"/>
    <property type="match status" value="1"/>
</dbReference>
<dbReference type="eggNOG" id="COG0860">
    <property type="taxonomic scope" value="Bacteria"/>
</dbReference>
<dbReference type="InterPro" id="IPR002508">
    <property type="entry name" value="MurNAc-LAA_cat"/>
</dbReference>
<gene>
    <name evidence="5" type="primary">amiB</name>
    <name evidence="5" type="ordered locus">aq_1681</name>
</gene>
<dbReference type="InterPro" id="IPR050695">
    <property type="entry name" value="N-acetylmuramoyl_amidase_3"/>
</dbReference>
<evidence type="ECO:0000313" key="5">
    <source>
        <dbReference type="EMBL" id="AAC07545.1"/>
    </source>
</evidence>
<dbReference type="SMART" id="SM00646">
    <property type="entry name" value="Ami_3"/>
    <property type="match status" value="1"/>
</dbReference>
<evidence type="ECO:0000313" key="6">
    <source>
        <dbReference type="Proteomes" id="UP000000798"/>
    </source>
</evidence>
<organism evidence="5 6">
    <name type="scientific">Aquifex aeolicus (strain VF5)</name>
    <dbReference type="NCBI Taxonomy" id="224324"/>
    <lineage>
        <taxon>Bacteria</taxon>
        <taxon>Pseudomonadati</taxon>
        <taxon>Aquificota</taxon>
        <taxon>Aquificia</taxon>
        <taxon>Aquificales</taxon>
        <taxon>Aquificaceae</taxon>
        <taxon>Aquifex</taxon>
    </lineage>
</organism>
<evidence type="ECO:0000256" key="2">
    <source>
        <dbReference type="ARBA" id="ARBA00011901"/>
    </source>
</evidence>
<evidence type="ECO:0000259" key="4">
    <source>
        <dbReference type="SMART" id="SM00646"/>
    </source>
</evidence>
<dbReference type="PATRIC" id="fig|224324.8.peg.1299"/>
<dbReference type="EMBL" id="AE000657">
    <property type="protein sequence ID" value="AAC07545.1"/>
    <property type="molecule type" value="Genomic_DNA"/>
</dbReference>
<dbReference type="HOGENOM" id="CLU_014322_2_2_0"/>